<dbReference type="GO" id="GO:0005886">
    <property type="term" value="C:plasma membrane"/>
    <property type="evidence" value="ECO:0007669"/>
    <property type="project" value="UniProtKB-SubCell"/>
</dbReference>
<evidence type="ECO:0000256" key="4">
    <source>
        <dbReference type="ARBA" id="ARBA00005163"/>
    </source>
</evidence>
<dbReference type="AlphaFoldDB" id="E1QIN5"/>
<keyword evidence="6" id="KW-0813">Transport</keyword>
<evidence type="ECO:0000256" key="13">
    <source>
        <dbReference type="ARBA" id="ARBA00022982"/>
    </source>
</evidence>
<organism evidence="18 19">
    <name type="scientific">Desulfarculus baarsii (strain ATCC 33931 / DSM 2075 / LMG 7858 / VKM B-1802 / 2st14)</name>
    <dbReference type="NCBI Taxonomy" id="644282"/>
    <lineage>
        <taxon>Bacteria</taxon>
        <taxon>Pseudomonadati</taxon>
        <taxon>Thermodesulfobacteriota</taxon>
        <taxon>Desulfarculia</taxon>
        <taxon>Desulfarculales</taxon>
        <taxon>Desulfarculaceae</taxon>
        <taxon>Desulfarculus</taxon>
    </lineage>
</organism>
<dbReference type="KEGG" id="dbr:Deba_1090"/>
<protein>
    <recommendedName>
        <fullName evidence="5">Succinate dehydrogenase hydrophobic membrane anchor subunit</fullName>
    </recommendedName>
</protein>
<evidence type="ECO:0000256" key="8">
    <source>
        <dbReference type="ARBA" id="ARBA00022519"/>
    </source>
</evidence>
<dbReference type="SUPFAM" id="SSF81343">
    <property type="entry name" value="Fumarate reductase respiratory complex transmembrane subunits"/>
    <property type="match status" value="1"/>
</dbReference>
<evidence type="ECO:0000256" key="6">
    <source>
        <dbReference type="ARBA" id="ARBA00022448"/>
    </source>
</evidence>
<dbReference type="GO" id="GO:0020037">
    <property type="term" value="F:heme binding"/>
    <property type="evidence" value="ECO:0007669"/>
    <property type="project" value="InterPro"/>
</dbReference>
<evidence type="ECO:0000256" key="7">
    <source>
        <dbReference type="ARBA" id="ARBA00022475"/>
    </source>
</evidence>
<keyword evidence="10" id="KW-0349">Heme</keyword>
<proteinExistence type="predicted"/>
<dbReference type="GO" id="GO:0046872">
    <property type="term" value="F:metal ion binding"/>
    <property type="evidence" value="ECO:0007669"/>
    <property type="project" value="UniProtKB-KW"/>
</dbReference>
<gene>
    <name evidence="18" type="ordered locus">Deba_1090</name>
</gene>
<evidence type="ECO:0000256" key="12">
    <source>
        <dbReference type="ARBA" id="ARBA00022723"/>
    </source>
</evidence>
<evidence type="ECO:0000256" key="3">
    <source>
        <dbReference type="ARBA" id="ARBA00004429"/>
    </source>
</evidence>
<dbReference type="Proteomes" id="UP000009047">
    <property type="component" value="Chromosome"/>
</dbReference>
<dbReference type="GO" id="GO:0009055">
    <property type="term" value="F:electron transfer activity"/>
    <property type="evidence" value="ECO:0007669"/>
    <property type="project" value="TreeGrafter"/>
</dbReference>
<keyword evidence="15" id="KW-0408">Iron</keyword>
<keyword evidence="9" id="KW-0816">Tricarboxylic acid cycle</keyword>
<comment type="cofactor">
    <cofactor evidence="1">
        <name>heme</name>
        <dbReference type="ChEBI" id="CHEBI:30413"/>
    </cofactor>
</comment>
<evidence type="ECO:0000256" key="1">
    <source>
        <dbReference type="ARBA" id="ARBA00001971"/>
    </source>
</evidence>
<keyword evidence="13" id="KW-0249">Electron transport</keyword>
<comment type="pathway">
    <text evidence="4">Carbohydrate metabolism; tricarboxylic acid cycle.</text>
</comment>
<dbReference type="UniPathway" id="UPA00223"/>
<dbReference type="PANTHER" id="PTHR38689">
    <property type="entry name" value="SUCCINATE DEHYDROGENASE HYDROPHOBIC MEMBRANE ANCHOR SUBUNIT"/>
    <property type="match status" value="1"/>
</dbReference>
<accession>E1QIN5</accession>
<evidence type="ECO:0000256" key="15">
    <source>
        <dbReference type="ARBA" id="ARBA00023004"/>
    </source>
</evidence>
<dbReference type="Pfam" id="PF01127">
    <property type="entry name" value="Sdh_cyt"/>
    <property type="match status" value="1"/>
</dbReference>
<evidence type="ECO:0000256" key="2">
    <source>
        <dbReference type="ARBA" id="ARBA00004050"/>
    </source>
</evidence>
<dbReference type="GO" id="GO:0017004">
    <property type="term" value="P:cytochrome complex assembly"/>
    <property type="evidence" value="ECO:0007669"/>
    <property type="project" value="TreeGrafter"/>
</dbReference>
<evidence type="ECO:0000256" key="11">
    <source>
        <dbReference type="ARBA" id="ARBA00022692"/>
    </source>
</evidence>
<evidence type="ECO:0000256" key="16">
    <source>
        <dbReference type="ARBA" id="ARBA00023136"/>
    </source>
</evidence>
<keyword evidence="14 17" id="KW-1133">Transmembrane helix</keyword>
<evidence type="ECO:0000256" key="17">
    <source>
        <dbReference type="SAM" id="Phobius"/>
    </source>
</evidence>
<evidence type="ECO:0000313" key="18">
    <source>
        <dbReference type="EMBL" id="ADK84458.1"/>
    </source>
</evidence>
<dbReference type="InterPro" id="IPR034804">
    <property type="entry name" value="SQR/QFR_C/D"/>
</dbReference>
<dbReference type="OrthoDB" id="1492469at2"/>
<comment type="subcellular location">
    <subcellularLocation>
        <location evidence="3">Cell inner membrane</location>
        <topology evidence="3">Multi-pass membrane protein</topology>
    </subcellularLocation>
</comment>
<keyword evidence="19" id="KW-1185">Reference proteome</keyword>
<dbReference type="HOGENOM" id="CLU_145876_0_0_7"/>
<name>E1QIN5_DESB2</name>
<dbReference type="eggNOG" id="COG2142">
    <property type="taxonomic scope" value="Bacteria"/>
</dbReference>
<dbReference type="PANTHER" id="PTHR38689:SF1">
    <property type="entry name" value="SUCCINATE DEHYDROGENASE HYDROPHOBIC MEMBRANE ANCHOR SUBUNIT"/>
    <property type="match status" value="1"/>
</dbReference>
<feature type="transmembrane region" description="Helical" evidence="17">
    <location>
        <begin position="21"/>
        <end position="39"/>
    </location>
</feature>
<dbReference type="NCBIfam" id="TIGR02968">
    <property type="entry name" value="succ_dehyd_anc"/>
    <property type="match status" value="1"/>
</dbReference>
<reference evidence="18 19" key="1">
    <citation type="journal article" date="2010" name="Stand. Genomic Sci.">
        <title>Complete genome sequence of Desulfarculus baarsii type strain (2st14).</title>
        <authorList>
            <person name="Sun H."/>
            <person name="Spring S."/>
            <person name="Lapidus A."/>
            <person name="Davenport K."/>
            <person name="Del Rio T.G."/>
            <person name="Tice H."/>
            <person name="Nolan M."/>
            <person name="Copeland A."/>
            <person name="Cheng J.F."/>
            <person name="Lucas S."/>
            <person name="Tapia R."/>
            <person name="Goodwin L."/>
            <person name="Pitluck S."/>
            <person name="Ivanova N."/>
            <person name="Pagani I."/>
            <person name="Mavromatis K."/>
            <person name="Ovchinnikova G."/>
            <person name="Pati A."/>
            <person name="Chen A."/>
            <person name="Palaniappan K."/>
            <person name="Hauser L."/>
            <person name="Chang Y.J."/>
            <person name="Jeffries C.D."/>
            <person name="Detter J.C."/>
            <person name="Han C."/>
            <person name="Rohde M."/>
            <person name="Brambilla E."/>
            <person name="Goker M."/>
            <person name="Woyke T."/>
            <person name="Bristow J."/>
            <person name="Eisen J.A."/>
            <person name="Markowitz V."/>
            <person name="Hugenholtz P."/>
            <person name="Kyrpides N.C."/>
            <person name="Klenk H.P."/>
            <person name="Land M."/>
        </authorList>
    </citation>
    <scope>NUCLEOTIDE SEQUENCE [LARGE SCALE GENOMIC DNA]</scope>
    <source>
        <strain evidence="19">ATCC 33931 / DSM 2075 / LMG 7858 / VKM B-1802 / 2st14</strain>
    </source>
</reference>
<evidence type="ECO:0000256" key="14">
    <source>
        <dbReference type="ARBA" id="ARBA00022989"/>
    </source>
</evidence>
<evidence type="ECO:0000256" key="9">
    <source>
        <dbReference type="ARBA" id="ARBA00022532"/>
    </source>
</evidence>
<dbReference type="STRING" id="644282.Deba_1090"/>
<comment type="function">
    <text evidence="2">Membrane-anchoring subunit of succinate dehydrogenase (SDH).</text>
</comment>
<dbReference type="GO" id="GO:0006099">
    <property type="term" value="P:tricarboxylic acid cycle"/>
    <property type="evidence" value="ECO:0007669"/>
    <property type="project" value="UniProtKB-UniPathway"/>
</dbReference>
<evidence type="ECO:0000256" key="10">
    <source>
        <dbReference type="ARBA" id="ARBA00022617"/>
    </source>
</evidence>
<keyword evidence="16 17" id="KW-0472">Membrane</keyword>
<dbReference type="RefSeq" id="WP_013257912.1">
    <property type="nucleotide sequence ID" value="NC_014365.1"/>
</dbReference>
<dbReference type="InterPro" id="IPR000701">
    <property type="entry name" value="SuccDH_FuR_B_TM-su"/>
</dbReference>
<evidence type="ECO:0000256" key="5">
    <source>
        <dbReference type="ARBA" id="ARBA00019425"/>
    </source>
</evidence>
<sequence length="122" mass="13530">MKFLGSGRTGAFEWFFQRVSGVALVALLGLHFILIHYTGEPGPVTYDKVAPRLASPLYKAWELLFLVLALYHAMNGVKLVIDDYVHNSTWRSCLLGLSWLVALALLIFGALTIITFSYQPGA</sequence>
<keyword evidence="8" id="KW-0997">Cell inner membrane</keyword>
<keyword evidence="12" id="KW-0479">Metal-binding</keyword>
<dbReference type="InterPro" id="IPR014312">
    <property type="entry name" value="Succ_DH_anchor"/>
</dbReference>
<evidence type="ECO:0000313" key="19">
    <source>
        <dbReference type="Proteomes" id="UP000009047"/>
    </source>
</evidence>
<keyword evidence="7" id="KW-1003">Cell membrane</keyword>
<dbReference type="Gene3D" id="1.20.1300.10">
    <property type="entry name" value="Fumarate reductase/succinate dehydrogenase, transmembrane subunit"/>
    <property type="match status" value="1"/>
</dbReference>
<keyword evidence="11 17" id="KW-0812">Transmembrane</keyword>
<feature type="transmembrane region" description="Helical" evidence="17">
    <location>
        <begin position="93"/>
        <end position="118"/>
    </location>
</feature>
<dbReference type="EMBL" id="CP002085">
    <property type="protein sequence ID" value="ADK84458.1"/>
    <property type="molecule type" value="Genomic_DNA"/>
</dbReference>
<feature type="transmembrane region" description="Helical" evidence="17">
    <location>
        <begin position="59"/>
        <end position="81"/>
    </location>
</feature>